<proteinExistence type="predicted"/>
<evidence type="ECO:0000256" key="1">
    <source>
        <dbReference type="SAM" id="MobiDB-lite"/>
    </source>
</evidence>
<accession>A0A1M2VZ30</accession>
<dbReference type="Proteomes" id="UP000184267">
    <property type="component" value="Unassembled WGS sequence"/>
</dbReference>
<feature type="region of interest" description="Disordered" evidence="1">
    <location>
        <begin position="889"/>
        <end position="928"/>
    </location>
</feature>
<dbReference type="EMBL" id="MNAD01000447">
    <property type="protein sequence ID" value="OJT12823.1"/>
    <property type="molecule type" value="Genomic_DNA"/>
</dbReference>
<organism evidence="2 3">
    <name type="scientific">Trametes pubescens</name>
    <name type="common">White-rot fungus</name>
    <dbReference type="NCBI Taxonomy" id="154538"/>
    <lineage>
        <taxon>Eukaryota</taxon>
        <taxon>Fungi</taxon>
        <taxon>Dikarya</taxon>
        <taxon>Basidiomycota</taxon>
        <taxon>Agaricomycotina</taxon>
        <taxon>Agaricomycetes</taxon>
        <taxon>Polyporales</taxon>
        <taxon>Polyporaceae</taxon>
        <taxon>Trametes</taxon>
    </lineage>
</organism>
<dbReference type="OrthoDB" id="2752093at2759"/>
<keyword evidence="3" id="KW-1185">Reference proteome</keyword>
<comment type="caution">
    <text evidence="2">The sequence shown here is derived from an EMBL/GenBank/DDBJ whole genome shotgun (WGS) entry which is preliminary data.</text>
</comment>
<evidence type="ECO:0000313" key="3">
    <source>
        <dbReference type="Proteomes" id="UP000184267"/>
    </source>
</evidence>
<dbReference type="AlphaFoldDB" id="A0A1M2VZ30"/>
<reference evidence="2 3" key="1">
    <citation type="submission" date="2016-10" db="EMBL/GenBank/DDBJ databases">
        <title>Genome sequence of the basidiomycete white-rot fungus Trametes pubescens.</title>
        <authorList>
            <person name="Makela M.R."/>
            <person name="Granchi Z."/>
            <person name="Peng M."/>
            <person name="De Vries R.P."/>
            <person name="Grigoriev I."/>
            <person name="Riley R."/>
            <person name="Hilden K."/>
        </authorList>
    </citation>
    <scope>NUCLEOTIDE SEQUENCE [LARGE SCALE GENOMIC DNA]</scope>
    <source>
        <strain evidence="2 3">FBCC735</strain>
    </source>
</reference>
<evidence type="ECO:0000313" key="2">
    <source>
        <dbReference type="EMBL" id="OJT12823.1"/>
    </source>
</evidence>
<protein>
    <submittedName>
        <fullName evidence="2">Uncharacterized protein</fullName>
    </submittedName>
</protein>
<name>A0A1M2VZ30_TRAPU</name>
<gene>
    <name evidence="2" type="ORF">TRAPUB_10658</name>
</gene>
<sequence length="1181" mass="130544">MSAQAQLLNPSARGARRFEHYPRGLHGPYVASPWAAARLGKRIFASRAEYHLWVRADYAPTGHHHPAAIAARIAEREARVALENAARWRQAVWDGVDPEAPMYVQPRVEIRKRQARANLRGGTGKGIRRCVRTQEEEAILVADIWGYMYPRQPECMYPPQPDYMYLPQEQEVYVPHEEAYVPQEDVSVVDCAVPLGESKSISIEGAVKLGESESVTILWWKPGREEEPRIKLEESESVTILSWTPGEEEKPRIKEEEVLKVLFPAESVYDDQFTVSTLLVPKEEEVVLADALSTRAAPVAIKLEASPSIQTVAIKLEASPSVQIRQEPVEDDLSFGHHDAHPASLHDVVLHTSGLADVDIEMVDEPLDAPKVEPVEGVLPLPAAPLSHSADDVEMAESCSTMDIVEEGIAMSDFCEGEQVATVLEVKEEDLDDDIVCLDSFSHLANDVPPVMIRAESPDDALLLAGAFETDAPPASAFEVKEEDVDIDIEYLDEHSVYMNDVPPVVIRAETPDDALILAQAYSMDASPVIDNTVPVLAIKAEPSEVDLPAHATPAPIAVKEFIKEELVNAVLQSADDTAAISMDSRTIPVLAEDIVVAETPRARRVVRRSRRRGKRVAIKVEPVACALQDLPVKDECVDVSVPEVDCRNSERASQAPEVDFKESLSQVQEVEFKDSPSQAWEIAFEECPFRMLEVASTECPFQVLDFEWKESTSVPEIDFEVAYSLSESDSVDSFYTASESFSYMSASLSVDTLTAQSPSLLAVLEEFACSPPLAPSTFDGVDLWVPSTAPSSTGLTTYPTVDNLAINIVSSPEFASNFAQAQFPSLVFRSFTDIVDDEGYYAGASVQDEDFQPLSGLQCATPYETACDFFDSPFDLVLTDKLNFVSESEASSEDEDDVASVSFERDKDTCNRQITSSTEPPKSPKEPFEELWHIAKAQADTARSLEPQLPKIIAPSLLRPQREPFEALWESARARDFTERALQPRPDSRASGQLAEVNVSRALADVDPFQSLYEKIDDLLELWAPEEPELSGRFEELELSERLEEPELTSVLPLACSAKGAVLSKEDEEYYRTPAMISLTGAGPHPGERLAKAARETFWQMWTRPSGEDLALLFKRSDDAPSGLHIFVEEDTRCVLLGTPEVGCSSQPLGLPLGAREQLKLEQRDSFLALWKTSLEQADL</sequence>